<dbReference type="PRINTS" id="PR00778">
    <property type="entry name" value="HTHARSR"/>
</dbReference>
<dbReference type="OrthoDB" id="9790747at2"/>
<dbReference type="InterPro" id="IPR036390">
    <property type="entry name" value="WH_DNA-bd_sf"/>
</dbReference>
<protein>
    <submittedName>
        <fullName evidence="3">ArsR family transcriptional regulator</fullName>
    </submittedName>
</protein>
<dbReference type="PANTHER" id="PTHR38600:SF2">
    <property type="entry name" value="SLL0088 PROTEIN"/>
    <property type="match status" value="1"/>
</dbReference>
<evidence type="ECO:0000313" key="3">
    <source>
        <dbReference type="EMBL" id="PRY93547.1"/>
    </source>
</evidence>
<dbReference type="SUPFAM" id="SSF46785">
    <property type="entry name" value="Winged helix' DNA-binding domain"/>
    <property type="match status" value="1"/>
</dbReference>
<dbReference type="AlphaFoldDB" id="A0A2T0X3Q3"/>
<comment type="caution">
    <text evidence="3">The sequence shown here is derived from an EMBL/GenBank/DDBJ whole genome shotgun (WGS) entry which is preliminary data.</text>
</comment>
<dbReference type="Proteomes" id="UP000238801">
    <property type="component" value="Unassembled WGS sequence"/>
</dbReference>
<organism evidence="3 4">
    <name type="scientific">Hasllibacter halocynthiae</name>
    <dbReference type="NCBI Taxonomy" id="595589"/>
    <lineage>
        <taxon>Bacteria</taxon>
        <taxon>Pseudomonadati</taxon>
        <taxon>Pseudomonadota</taxon>
        <taxon>Alphaproteobacteria</taxon>
        <taxon>Rhodobacterales</taxon>
        <taxon>Roseobacteraceae</taxon>
        <taxon>Hasllibacter</taxon>
    </lineage>
</organism>
<dbReference type="PROSITE" id="PS50987">
    <property type="entry name" value="HTH_ARSR_2"/>
    <property type="match status" value="1"/>
</dbReference>
<dbReference type="PANTHER" id="PTHR38600">
    <property type="entry name" value="TRANSCRIPTIONAL REGULATORY PROTEIN"/>
    <property type="match status" value="1"/>
</dbReference>
<reference evidence="3 4" key="1">
    <citation type="submission" date="2018-03" db="EMBL/GenBank/DDBJ databases">
        <title>Genomic Encyclopedia of Archaeal and Bacterial Type Strains, Phase II (KMG-II): from individual species to whole genera.</title>
        <authorList>
            <person name="Goeker M."/>
        </authorList>
    </citation>
    <scope>NUCLEOTIDE SEQUENCE [LARGE SCALE GENOMIC DNA]</scope>
    <source>
        <strain evidence="3 4">DSM 29318</strain>
    </source>
</reference>
<dbReference type="Pfam" id="PF12840">
    <property type="entry name" value="HTH_20"/>
    <property type="match status" value="1"/>
</dbReference>
<dbReference type="GO" id="GO:0003700">
    <property type="term" value="F:DNA-binding transcription factor activity"/>
    <property type="evidence" value="ECO:0007669"/>
    <property type="project" value="InterPro"/>
</dbReference>
<dbReference type="InterPro" id="IPR011991">
    <property type="entry name" value="ArsR-like_HTH"/>
</dbReference>
<evidence type="ECO:0000259" key="2">
    <source>
        <dbReference type="PROSITE" id="PS50987"/>
    </source>
</evidence>
<feature type="region of interest" description="Disordered" evidence="1">
    <location>
        <begin position="112"/>
        <end position="159"/>
    </location>
</feature>
<dbReference type="EMBL" id="PVTT01000002">
    <property type="protein sequence ID" value="PRY93547.1"/>
    <property type="molecule type" value="Genomic_DNA"/>
</dbReference>
<name>A0A2T0X3Q3_9RHOB</name>
<keyword evidence="4" id="KW-1185">Reference proteome</keyword>
<evidence type="ECO:0000256" key="1">
    <source>
        <dbReference type="SAM" id="MobiDB-lite"/>
    </source>
</evidence>
<feature type="domain" description="HTH arsR-type" evidence="2">
    <location>
        <begin position="1"/>
        <end position="93"/>
    </location>
</feature>
<sequence length="159" mass="17347">MARSADLDAVFAALAEPNRRAILRLLLLDDMAVTDVAEGFDISLAAVSKHLRVLSRAGLIAQERRGRLTWCKLEPDAMRAAATWLASVGGFEALDLDAFERFLEGELPDAQRCPNAAAASEEEAEHLQQQEREDDEQHDVDEVPHGAPSLPVRPGNPPS</sequence>
<dbReference type="NCBIfam" id="NF033788">
    <property type="entry name" value="HTH_metalloreg"/>
    <property type="match status" value="1"/>
</dbReference>
<dbReference type="InterPro" id="IPR001845">
    <property type="entry name" value="HTH_ArsR_DNA-bd_dom"/>
</dbReference>
<accession>A0A2T0X3Q3</accession>
<dbReference type="Gene3D" id="1.10.10.10">
    <property type="entry name" value="Winged helix-like DNA-binding domain superfamily/Winged helix DNA-binding domain"/>
    <property type="match status" value="1"/>
</dbReference>
<gene>
    <name evidence="3" type="ORF">BCF33_2420</name>
</gene>
<dbReference type="CDD" id="cd00090">
    <property type="entry name" value="HTH_ARSR"/>
    <property type="match status" value="1"/>
</dbReference>
<evidence type="ECO:0000313" key="4">
    <source>
        <dbReference type="Proteomes" id="UP000238801"/>
    </source>
</evidence>
<dbReference type="SMART" id="SM00418">
    <property type="entry name" value="HTH_ARSR"/>
    <property type="match status" value="1"/>
</dbReference>
<dbReference type="InterPro" id="IPR036388">
    <property type="entry name" value="WH-like_DNA-bd_sf"/>
</dbReference>
<proteinExistence type="predicted"/>